<dbReference type="AlphaFoldDB" id="A0A7S4J792"/>
<feature type="domain" description="Fe2OG dioxygenase" evidence="6">
    <location>
        <begin position="534"/>
        <end position="638"/>
    </location>
</feature>
<reference evidence="7" key="1">
    <citation type="submission" date="2021-01" db="EMBL/GenBank/DDBJ databases">
        <authorList>
            <person name="Corre E."/>
            <person name="Pelletier E."/>
            <person name="Niang G."/>
            <person name="Scheremetjew M."/>
            <person name="Finn R."/>
            <person name="Kale V."/>
            <person name="Holt S."/>
            <person name="Cochrane G."/>
            <person name="Meng A."/>
            <person name="Brown T."/>
            <person name="Cohen L."/>
        </authorList>
    </citation>
    <scope>NUCLEOTIDE SEQUENCE</scope>
    <source>
        <strain evidence="7">CCMP 2712</strain>
    </source>
</reference>
<organism evidence="7">
    <name type="scientific">Guillardia theta</name>
    <name type="common">Cryptophyte</name>
    <name type="synonym">Cryptomonas phi</name>
    <dbReference type="NCBI Taxonomy" id="55529"/>
    <lineage>
        <taxon>Eukaryota</taxon>
        <taxon>Cryptophyceae</taxon>
        <taxon>Pyrenomonadales</taxon>
        <taxon>Geminigeraceae</taxon>
        <taxon>Guillardia</taxon>
    </lineage>
</organism>
<dbReference type="SUPFAM" id="SSF48403">
    <property type="entry name" value="Ankyrin repeat"/>
    <property type="match status" value="1"/>
</dbReference>
<dbReference type="GO" id="GO:0005506">
    <property type="term" value="F:iron ion binding"/>
    <property type="evidence" value="ECO:0007669"/>
    <property type="project" value="InterPro"/>
</dbReference>
<name>A0A7S4J792_GUITH</name>
<evidence type="ECO:0000256" key="4">
    <source>
        <dbReference type="ARBA" id="ARBA00023002"/>
    </source>
</evidence>
<protein>
    <recommendedName>
        <fullName evidence="6">Fe2OG dioxygenase domain-containing protein</fullName>
    </recommendedName>
</protein>
<dbReference type="Gene3D" id="1.25.40.20">
    <property type="entry name" value="Ankyrin repeat-containing domain"/>
    <property type="match status" value="1"/>
</dbReference>
<dbReference type="Gene3D" id="2.60.120.620">
    <property type="entry name" value="q2cbj1_9rhob like domain"/>
    <property type="match status" value="1"/>
</dbReference>
<evidence type="ECO:0000256" key="1">
    <source>
        <dbReference type="ARBA" id="ARBA00001961"/>
    </source>
</evidence>
<proteinExistence type="predicted"/>
<comment type="cofactor">
    <cofactor evidence="1">
        <name>L-ascorbate</name>
        <dbReference type="ChEBI" id="CHEBI:38290"/>
    </cofactor>
</comment>
<sequence>MGRESGRRRARREIVYHMHKNGVSMEGRREMTEQEVEYFMEAINMGQKQKFGLVKLSQLNLDALVPSPADLPWHPRTTLLAYAAWKKKDGVTGALLRAGADASVRHDEQSEERRGDSSQMSRECLAKVQARTAVWIVNEVVRMRANMAAAEERLRAEGWACADCSSRDACSVLCSECKRVTCEICLWARLSRDSHSFCACGRGDVVEQVLAGMGEEQDGSSMERKRASYERWRELPGNLPSKEEGKLQQLKIPFFRAMPEEEVARFFVGATRGQRMKELWKASVKGDVLRLRALVDVGVDVDGRNEYGQTALFMTAMAGHADAFKLLYIWAGADETLAANGGSTCQRVAAARQHRSVLQVMKDCKVKDMARSLDCLLLEQEKVRTDWLNELVLPHSSSSSSSPSSSASSFSSSVQLLIGDSVDHPGAGSFLLDELFPPLFLDRLEKLWESLDRTGMVEPEGGGAEKGGADSEEKIFGDKEAAAEFAYNRTCGLQRSYFCDDEGWVKFGIESALKRVYQDGLIAGWWPRGGGPEVLPYMRFLFYPQPGGYMAPHVDLSKKTPGDERNSTRTFLLYLSGCGEGGETVLLEREGRNVPTSGEILGTAKPMRGRLLVFPHVCPHAGLPVIDAPKLLLRGELY</sequence>
<evidence type="ECO:0000259" key="6">
    <source>
        <dbReference type="PROSITE" id="PS51471"/>
    </source>
</evidence>
<keyword evidence="2" id="KW-0479">Metal-binding</keyword>
<dbReference type="InterPro" id="IPR002110">
    <property type="entry name" value="Ankyrin_rpt"/>
</dbReference>
<dbReference type="InterPro" id="IPR044862">
    <property type="entry name" value="Pro_4_hyd_alph_FE2OG_OXY"/>
</dbReference>
<keyword evidence="3" id="KW-0223">Dioxygenase</keyword>
<keyword evidence="5" id="KW-0408">Iron</keyword>
<dbReference type="InterPro" id="IPR036770">
    <property type="entry name" value="Ankyrin_rpt-contain_sf"/>
</dbReference>
<dbReference type="EMBL" id="HBKN01004185">
    <property type="protein sequence ID" value="CAE2254660.1"/>
    <property type="molecule type" value="Transcribed_RNA"/>
</dbReference>
<dbReference type="InterPro" id="IPR006620">
    <property type="entry name" value="Pro_4_hyd_alph"/>
</dbReference>
<keyword evidence="4" id="KW-0560">Oxidoreductase</keyword>
<gene>
    <name evidence="7" type="ORF">GTHE00462_LOCUS3501</name>
</gene>
<dbReference type="Pfam" id="PF13637">
    <property type="entry name" value="Ank_4"/>
    <property type="match status" value="1"/>
</dbReference>
<dbReference type="Pfam" id="PF13640">
    <property type="entry name" value="2OG-FeII_Oxy_3"/>
    <property type="match status" value="1"/>
</dbReference>
<dbReference type="InterPro" id="IPR005123">
    <property type="entry name" value="Oxoglu/Fe-dep_dioxygenase_dom"/>
</dbReference>
<dbReference type="GO" id="GO:0016705">
    <property type="term" value="F:oxidoreductase activity, acting on paired donors, with incorporation or reduction of molecular oxygen"/>
    <property type="evidence" value="ECO:0007669"/>
    <property type="project" value="InterPro"/>
</dbReference>
<evidence type="ECO:0000256" key="2">
    <source>
        <dbReference type="ARBA" id="ARBA00022723"/>
    </source>
</evidence>
<evidence type="ECO:0000256" key="5">
    <source>
        <dbReference type="ARBA" id="ARBA00023004"/>
    </source>
</evidence>
<dbReference type="GO" id="GO:0051213">
    <property type="term" value="F:dioxygenase activity"/>
    <property type="evidence" value="ECO:0007669"/>
    <property type="project" value="UniProtKB-KW"/>
</dbReference>
<dbReference type="PROSITE" id="PS51471">
    <property type="entry name" value="FE2OG_OXY"/>
    <property type="match status" value="1"/>
</dbReference>
<evidence type="ECO:0000313" key="7">
    <source>
        <dbReference type="EMBL" id="CAE2254660.1"/>
    </source>
</evidence>
<accession>A0A7S4J792</accession>
<dbReference type="GO" id="GO:0031418">
    <property type="term" value="F:L-ascorbic acid binding"/>
    <property type="evidence" value="ECO:0007669"/>
    <property type="project" value="InterPro"/>
</dbReference>
<dbReference type="SMART" id="SM00702">
    <property type="entry name" value="P4Hc"/>
    <property type="match status" value="1"/>
</dbReference>
<evidence type="ECO:0000256" key="3">
    <source>
        <dbReference type="ARBA" id="ARBA00022964"/>
    </source>
</evidence>